<feature type="region of interest" description="Disordered" evidence="1">
    <location>
        <begin position="39"/>
        <end position="71"/>
    </location>
</feature>
<accession>L8HAH4</accession>
<dbReference type="AlphaFoldDB" id="L8HAH4"/>
<dbReference type="KEGG" id="acan:ACA1_250430"/>
<reference evidence="2 3" key="1">
    <citation type="journal article" date="2013" name="Genome Biol.">
        <title>Genome of Acanthamoeba castellanii highlights extensive lateral gene transfer and early evolution of tyrosine kinase signaling.</title>
        <authorList>
            <person name="Clarke M."/>
            <person name="Lohan A.J."/>
            <person name="Liu B."/>
            <person name="Lagkouvardos I."/>
            <person name="Roy S."/>
            <person name="Zafar N."/>
            <person name="Bertelli C."/>
            <person name="Schilde C."/>
            <person name="Kianianmomeni A."/>
            <person name="Burglin T.R."/>
            <person name="Frech C."/>
            <person name="Turcotte B."/>
            <person name="Kopec K.O."/>
            <person name="Synnott J.M."/>
            <person name="Choo C."/>
            <person name="Paponov I."/>
            <person name="Finkler A."/>
            <person name="Soon Heng Tan C."/>
            <person name="Hutchins A.P."/>
            <person name="Weinmeier T."/>
            <person name="Rattei T."/>
            <person name="Chu J.S."/>
            <person name="Gimenez G."/>
            <person name="Irimia M."/>
            <person name="Rigden D.J."/>
            <person name="Fitzpatrick D.A."/>
            <person name="Lorenzo-Morales J."/>
            <person name="Bateman A."/>
            <person name="Chiu C.H."/>
            <person name="Tang P."/>
            <person name="Hegemann P."/>
            <person name="Fromm H."/>
            <person name="Raoult D."/>
            <person name="Greub G."/>
            <person name="Miranda-Saavedra D."/>
            <person name="Chen N."/>
            <person name="Nash P."/>
            <person name="Ginger M.L."/>
            <person name="Horn M."/>
            <person name="Schaap P."/>
            <person name="Caler L."/>
            <person name="Loftus B."/>
        </authorList>
    </citation>
    <scope>NUCLEOTIDE SEQUENCE [LARGE SCALE GENOMIC DNA]</scope>
    <source>
        <strain evidence="2 3">Neff</strain>
    </source>
</reference>
<keyword evidence="3" id="KW-1185">Reference proteome</keyword>
<dbReference type="GeneID" id="14923170"/>
<evidence type="ECO:0000256" key="1">
    <source>
        <dbReference type="SAM" id="MobiDB-lite"/>
    </source>
</evidence>
<sequence length="311" mass="34593">MAFPDHLVVDLATSEVPSVLRRGKKYLLVPPGVVLPQAASARQSQKKARSSLIGNAEEEEEEEAALHSPDTFGTQRKLSTAVLQNLGIVVRPVVPEQNDRVWSIALHDTELEWLRFLDGEYTLSSLGGAFSFDTTNHDFDLCARVLAELLRSETPQRLGAAHVPEQNDRVWSIALHDTELEWLRFLDGEYTLSSLGGAFSFDTTNHDFDLCARVLAELLRSETPQRLGAAHGEGTKEMDLYAWLYICLTAGTVRDMNYLGKNKVKVWRPDGIIGFTKAALPGVDISPLAELVYLGLIVIEHKKDEHDLSDM</sequence>
<protein>
    <submittedName>
        <fullName evidence="2">Uncharacterized protein</fullName>
    </submittedName>
</protein>
<proteinExistence type="predicted"/>
<dbReference type="Proteomes" id="UP000011083">
    <property type="component" value="Unassembled WGS sequence"/>
</dbReference>
<name>L8HAH4_ACACF</name>
<organism evidence="2 3">
    <name type="scientific">Acanthamoeba castellanii (strain ATCC 30010 / Neff)</name>
    <dbReference type="NCBI Taxonomy" id="1257118"/>
    <lineage>
        <taxon>Eukaryota</taxon>
        <taxon>Amoebozoa</taxon>
        <taxon>Discosea</taxon>
        <taxon>Longamoebia</taxon>
        <taxon>Centramoebida</taxon>
        <taxon>Acanthamoebidae</taxon>
        <taxon>Acanthamoeba</taxon>
    </lineage>
</organism>
<dbReference type="VEuPathDB" id="AmoebaDB:ACA1_250430"/>
<evidence type="ECO:0000313" key="3">
    <source>
        <dbReference type="Proteomes" id="UP000011083"/>
    </source>
</evidence>
<gene>
    <name evidence="2" type="ORF">ACA1_250430</name>
</gene>
<dbReference type="RefSeq" id="XP_004349515.1">
    <property type="nucleotide sequence ID" value="XM_004349465.1"/>
</dbReference>
<dbReference type="EMBL" id="KB007885">
    <property type="protein sequence ID" value="ELR22242.1"/>
    <property type="molecule type" value="Genomic_DNA"/>
</dbReference>
<evidence type="ECO:0000313" key="2">
    <source>
        <dbReference type="EMBL" id="ELR22242.1"/>
    </source>
</evidence>